<dbReference type="Proteomes" id="UP000324748">
    <property type="component" value="Unassembled WGS sequence"/>
</dbReference>
<keyword evidence="3" id="KW-1185">Reference proteome</keyword>
<dbReference type="AlphaFoldDB" id="A0A5B0Q353"/>
<gene>
    <name evidence="2" type="ORF">PGT21_020764</name>
</gene>
<feature type="compositionally biased region" description="Basic and acidic residues" evidence="1">
    <location>
        <begin position="420"/>
        <end position="431"/>
    </location>
</feature>
<feature type="region of interest" description="Disordered" evidence="1">
    <location>
        <begin position="368"/>
        <end position="442"/>
    </location>
</feature>
<protein>
    <submittedName>
        <fullName evidence="2">Uncharacterized protein</fullName>
    </submittedName>
</protein>
<accession>A0A5B0Q353</accession>
<evidence type="ECO:0000313" key="2">
    <source>
        <dbReference type="EMBL" id="KAA1107645.1"/>
    </source>
</evidence>
<name>A0A5B0Q353_PUCGR</name>
<sequence>MNMHHLNGQTETDSADYQYQQHQHPAPPTPASSWPPNQTYPIAEQVNYPSASYPIPPTTHYAQAYQQQYFGQLPAHQPPIIGLLPLTHQQLPMLIPANHAPAAPVAPVASLPCTAPDDLRKKRKARRTPEEIARAEDAAAAAQAEKLKKASNKAMALREKAASKRERDMVKQAELAAKESSNKQKWTDNSSLELLAMIKRVKEEYLDLKVKTGGFMKFTQFFGTRKHYKKHYGLLVDVTAKAMWSRYQVIMVAYRKVKDHVDQSGSGGIHDALAQFHLALSLWEFLVDMHFGNWAANGTGQGELAEMSDEFGTKAEDVPGSDSEADGLSGSKLPATLNVSEIPAAPGIKSNTRSSKCACLSAGLTAAKRDLDSSSEDESELPRKMATPKATSAKKPVGSTPSGNGRPPAEGTLPIPRRCGRVEEAPKKEDSNGNAMVLLMHK</sequence>
<reference evidence="2 3" key="1">
    <citation type="submission" date="2019-05" db="EMBL/GenBank/DDBJ databases">
        <title>Emergence of the Ug99 lineage of the wheat stem rust pathogen through somatic hybridization.</title>
        <authorList>
            <person name="Li F."/>
            <person name="Upadhyaya N.M."/>
            <person name="Sperschneider J."/>
            <person name="Matny O."/>
            <person name="Nguyen-Phuc H."/>
            <person name="Mago R."/>
            <person name="Raley C."/>
            <person name="Miller M.E."/>
            <person name="Silverstein K.A.T."/>
            <person name="Henningsen E."/>
            <person name="Hirsch C.D."/>
            <person name="Visser B."/>
            <person name="Pretorius Z.A."/>
            <person name="Steffenson B.J."/>
            <person name="Schwessinger B."/>
            <person name="Dodds P.N."/>
            <person name="Figueroa M."/>
        </authorList>
    </citation>
    <scope>NUCLEOTIDE SEQUENCE [LARGE SCALE GENOMIC DNA]</scope>
    <source>
        <strain evidence="2">21-0</strain>
    </source>
</reference>
<feature type="region of interest" description="Disordered" evidence="1">
    <location>
        <begin position="161"/>
        <end position="182"/>
    </location>
</feature>
<evidence type="ECO:0000313" key="3">
    <source>
        <dbReference type="Proteomes" id="UP000324748"/>
    </source>
</evidence>
<dbReference type="EMBL" id="VSWC01000029">
    <property type="protein sequence ID" value="KAA1107645.1"/>
    <property type="molecule type" value="Genomic_DNA"/>
</dbReference>
<feature type="region of interest" description="Disordered" evidence="1">
    <location>
        <begin position="313"/>
        <end position="334"/>
    </location>
</feature>
<comment type="caution">
    <text evidence="2">The sequence shown here is derived from an EMBL/GenBank/DDBJ whole genome shotgun (WGS) entry which is preliminary data.</text>
</comment>
<feature type="region of interest" description="Disordered" evidence="1">
    <location>
        <begin position="1"/>
        <end position="38"/>
    </location>
</feature>
<dbReference type="OrthoDB" id="2507825at2759"/>
<organism evidence="2 3">
    <name type="scientific">Puccinia graminis f. sp. tritici</name>
    <dbReference type="NCBI Taxonomy" id="56615"/>
    <lineage>
        <taxon>Eukaryota</taxon>
        <taxon>Fungi</taxon>
        <taxon>Dikarya</taxon>
        <taxon>Basidiomycota</taxon>
        <taxon>Pucciniomycotina</taxon>
        <taxon>Pucciniomycetes</taxon>
        <taxon>Pucciniales</taxon>
        <taxon>Pucciniaceae</taxon>
        <taxon>Puccinia</taxon>
    </lineage>
</organism>
<evidence type="ECO:0000256" key="1">
    <source>
        <dbReference type="SAM" id="MobiDB-lite"/>
    </source>
</evidence>
<proteinExistence type="predicted"/>
<dbReference type="SUPFAM" id="SSF81995">
    <property type="entry name" value="beta-sandwich domain of Sec23/24"/>
    <property type="match status" value="1"/>
</dbReference>